<evidence type="ECO:0000313" key="2">
    <source>
        <dbReference type="EMBL" id="ESL07415.1"/>
    </source>
</evidence>
<proteinExistence type="predicted"/>
<sequence length="120" mass="12738">MADDAKTLFGTYALSKLNGKGIAKGEWDVPSLTLVADGDNVRVHANVSNTMNGILSYENGRLTGMLMTTMMMGPPFHMDVERALGAGFEKGMRALREGDTLTLSHDGDTLVFVVDGSAAA</sequence>
<dbReference type="EMBL" id="AUPL01004895">
    <property type="protein sequence ID" value="ESL07415.1"/>
    <property type="molecule type" value="Genomic_DNA"/>
</dbReference>
<feature type="domain" description="DUF306" evidence="1">
    <location>
        <begin position="8"/>
        <end position="111"/>
    </location>
</feature>
<reference evidence="2 3" key="1">
    <citation type="submission" date="2013-07" db="EMBL/GenBank/DDBJ databases">
        <authorList>
            <person name="Stoco P.H."/>
            <person name="Wagner G."/>
            <person name="Gerber A."/>
            <person name="Zaha A."/>
            <person name="Thompson C."/>
            <person name="Bartholomeu D.C."/>
            <person name="Luckemeyer D.D."/>
            <person name="Bahia D."/>
            <person name="Loreto E."/>
            <person name="Prestes E.B."/>
            <person name="Lima F.M."/>
            <person name="Rodrigues-Luiz G."/>
            <person name="Vallejo G.A."/>
            <person name="Filho J.F."/>
            <person name="Monteiro K.M."/>
            <person name="Tyler K.M."/>
            <person name="de Almeida L.G."/>
            <person name="Ortiz M.F."/>
            <person name="Siervo M.A."/>
            <person name="de Moraes M.H."/>
            <person name="Cunha O.L."/>
            <person name="Mendonca-Neto R."/>
            <person name="Silva R."/>
            <person name="Teixeira S.M."/>
            <person name="Murta S.M."/>
            <person name="Sincero T.C."/>
            <person name="Mendes T.A."/>
            <person name="Urmenyi T.P."/>
            <person name="Silva V.G."/>
            <person name="da Rocha W.D."/>
            <person name="Andersson B."/>
            <person name="Romanha A.J."/>
            <person name="Steindel M."/>
            <person name="de Vasconcelos A.T."/>
            <person name="Grisard E.C."/>
        </authorList>
    </citation>
    <scope>NUCLEOTIDE SEQUENCE [LARGE SCALE GENOMIC DNA]</scope>
    <source>
        <strain evidence="2 3">SC58</strain>
    </source>
</reference>
<keyword evidence="3" id="KW-1185">Reference proteome</keyword>
<evidence type="ECO:0000313" key="3">
    <source>
        <dbReference type="Proteomes" id="UP000031737"/>
    </source>
</evidence>
<dbReference type="AlphaFoldDB" id="A0A061IZC1"/>
<dbReference type="OrthoDB" id="245666at2759"/>
<organism evidence="2 3">
    <name type="scientific">Trypanosoma rangeli SC58</name>
    <dbReference type="NCBI Taxonomy" id="429131"/>
    <lineage>
        <taxon>Eukaryota</taxon>
        <taxon>Discoba</taxon>
        <taxon>Euglenozoa</taxon>
        <taxon>Kinetoplastea</taxon>
        <taxon>Metakinetoplastina</taxon>
        <taxon>Trypanosomatida</taxon>
        <taxon>Trypanosomatidae</taxon>
        <taxon>Trypanosoma</taxon>
        <taxon>Herpetosoma</taxon>
    </lineage>
</organism>
<dbReference type="InterPro" id="IPR005184">
    <property type="entry name" value="DUF306_Meta_HslJ"/>
</dbReference>
<protein>
    <recommendedName>
        <fullName evidence="1">DUF306 domain-containing protein</fullName>
    </recommendedName>
</protein>
<dbReference type="Proteomes" id="UP000031737">
    <property type="component" value="Unassembled WGS sequence"/>
</dbReference>
<comment type="caution">
    <text evidence="2">The sequence shown here is derived from an EMBL/GenBank/DDBJ whole genome shotgun (WGS) entry which is preliminary data.</text>
</comment>
<gene>
    <name evidence="2" type="ORF">TRSC58_04895</name>
</gene>
<accession>A0A061IZC1</accession>
<evidence type="ECO:0000259" key="1">
    <source>
        <dbReference type="Pfam" id="PF03724"/>
    </source>
</evidence>
<dbReference type="InterPro" id="IPR038670">
    <property type="entry name" value="HslJ-like_sf"/>
</dbReference>
<dbReference type="VEuPathDB" id="TriTrypDB:TRSC58_04895"/>
<dbReference type="Gene3D" id="2.40.128.270">
    <property type="match status" value="1"/>
</dbReference>
<dbReference type="Pfam" id="PF03724">
    <property type="entry name" value="META"/>
    <property type="match status" value="1"/>
</dbReference>
<name>A0A061IZC1_TRYRA</name>